<evidence type="ECO:0000313" key="1">
    <source>
        <dbReference type="EMBL" id="KKQ35990.1"/>
    </source>
</evidence>
<evidence type="ECO:0000313" key="2">
    <source>
        <dbReference type="Proteomes" id="UP000034591"/>
    </source>
</evidence>
<name>A0A0G0HBQ5_9BACT</name>
<dbReference type="EMBL" id="LBTI01000067">
    <property type="protein sequence ID" value="KKQ35990.1"/>
    <property type="molecule type" value="Genomic_DNA"/>
</dbReference>
<dbReference type="Proteomes" id="UP000034591">
    <property type="component" value="Unassembled WGS sequence"/>
</dbReference>
<proteinExistence type="predicted"/>
<reference evidence="1 2" key="1">
    <citation type="journal article" date="2015" name="Nature">
        <title>rRNA introns, odd ribosomes, and small enigmatic genomes across a large radiation of phyla.</title>
        <authorList>
            <person name="Brown C.T."/>
            <person name="Hug L.A."/>
            <person name="Thomas B.C."/>
            <person name="Sharon I."/>
            <person name="Castelle C.J."/>
            <person name="Singh A."/>
            <person name="Wilkins M.J."/>
            <person name="Williams K.H."/>
            <person name="Banfield J.F."/>
        </authorList>
    </citation>
    <scope>NUCLEOTIDE SEQUENCE [LARGE SCALE GENOMIC DNA]</scope>
</reference>
<gene>
    <name evidence="1" type="ORF">US53_C0067G0003</name>
</gene>
<accession>A0A0G0HBQ5</accession>
<dbReference type="AlphaFoldDB" id="A0A0G0HBQ5"/>
<sequence>MYLHWLLQNLDFREYNSENLIMADHHEVNNIISPPWSVCVLDLPKTEQARDLRALKKVTTDLQASGYSPEHAVETAQKLIMPDLESSLRED</sequence>
<protein>
    <submittedName>
        <fullName evidence="1">Uncharacterized protein</fullName>
    </submittedName>
</protein>
<organism evidence="1 2">
    <name type="scientific">Candidatus Woesebacteria bacterium GW2011_GWA1_37_7</name>
    <dbReference type="NCBI Taxonomy" id="1618545"/>
    <lineage>
        <taxon>Bacteria</taxon>
        <taxon>Candidatus Woeseibacteriota</taxon>
    </lineage>
</organism>
<comment type="caution">
    <text evidence="1">The sequence shown here is derived from an EMBL/GenBank/DDBJ whole genome shotgun (WGS) entry which is preliminary data.</text>
</comment>